<name>A0A0A1UA61_ENTIV</name>
<dbReference type="VEuPathDB" id="AmoebaDB:EIN_398820"/>
<sequence length="931" mass="105603">MNNITKYDYWTDPIDIQCLKGVVKNLETAPNVSFRCVETMYYNHHLGGVFKDFENVSDKLGEWSLNMLVLLWFHICRNEVTVTQNEQFLIWLSKHQISPILTEALEVSSTTVVEIDNLETFAKFCEALPNAEKSSLIVFFDEIPEQDIKSICNCRTLLLTSKVPTSQCLYATVGDTFWTSTDSLINKVGYFVNYILSAIEGKVITPMETESDSVEKPEIMWKEEAVIVKRADALGEFAATFTGTPKEINCVFNGKVYQMPIQSPLHLTVEIPKINKSLVGEYLLSFLGGDSIHIQIVPGDMKTHNASFSPTIHAGSVQTIVLKCFDFLKNITSIGEVSMELLYNTQRMILAVENSLEGYISCTPVLYSTGEYEIEILNKKTILDKVVFTVLPEKVDWSKTKMFDEKGNEDLDVIIAEIDVPSKHTIALFDRFNNPVEEKFEVKVTGGMTEEKNVVVTGSINPFEVSVELLFDNVRLYYTTKQVVGVPRRVTSDPSSTTTDFTILLEKSIPCGSLMCAVIPQKTFRIDEIQSHIFLNQKRISGVVVQNENECKIVAWCYQIGKGSLFVKIGEIEKTVTFDVTGATLEIVQHIFSKANSIEMGTVTTTIRDDGELLEEYRIQLILNHILFAGIDGQFSKSTSPRRRASPRVIPPHQSDVVILERAKAFAVPLISSMRYSVVENTIAFTGIYGVPVVSLRNGVPVLKVVEKIVITRASDQFITETKLILNNVEKFEHPIRAIPYIPLFGQPLKVVMVCHRPLDGLNVPYFLFTAIRFIENSSTEVEGIFRLSGDAEEMKKIRTRLENAEEVDWSRYSIHSITNIIKQFFRELIDGLVLQEDAKKLYKIVETENFEVTKLKKELNTIYPPTKDILDLFSHLTTKIVQKHQINMMNEKNLMICLTPSLKISPRILSNILFRHDQLFDRFPSSRNIR</sequence>
<accession>A0A0A1UA61</accession>
<evidence type="ECO:0000259" key="1">
    <source>
        <dbReference type="PROSITE" id="PS50238"/>
    </source>
</evidence>
<protein>
    <recommendedName>
        <fullName evidence="1">Rho-GAP domain-containing protein</fullName>
    </recommendedName>
</protein>
<proteinExistence type="predicted"/>
<reference evidence="2 3" key="1">
    <citation type="submission" date="2012-10" db="EMBL/GenBank/DDBJ databases">
        <authorList>
            <person name="Zafar N."/>
            <person name="Inman J."/>
            <person name="Hall N."/>
            <person name="Lorenzi H."/>
            <person name="Caler E."/>
        </authorList>
    </citation>
    <scope>NUCLEOTIDE SEQUENCE [LARGE SCALE GENOMIC DNA]</scope>
    <source>
        <strain evidence="2 3">IP1</strain>
    </source>
</reference>
<evidence type="ECO:0000313" key="2">
    <source>
        <dbReference type="EMBL" id="ELP91912.1"/>
    </source>
</evidence>
<dbReference type="CDD" id="cd00159">
    <property type="entry name" value="RhoGAP"/>
    <property type="match status" value="1"/>
</dbReference>
<dbReference type="SMART" id="SM00324">
    <property type="entry name" value="RhoGAP"/>
    <property type="match status" value="1"/>
</dbReference>
<dbReference type="KEGG" id="eiv:EIN_398820"/>
<dbReference type="GO" id="GO:0007264">
    <property type="term" value="P:small GTPase-mediated signal transduction"/>
    <property type="evidence" value="ECO:0007669"/>
    <property type="project" value="TreeGrafter"/>
</dbReference>
<organism evidence="2 3">
    <name type="scientific">Entamoeba invadens IP1</name>
    <dbReference type="NCBI Taxonomy" id="370355"/>
    <lineage>
        <taxon>Eukaryota</taxon>
        <taxon>Amoebozoa</taxon>
        <taxon>Evosea</taxon>
        <taxon>Archamoebae</taxon>
        <taxon>Mastigamoebida</taxon>
        <taxon>Entamoebidae</taxon>
        <taxon>Entamoeba</taxon>
    </lineage>
</organism>
<dbReference type="GO" id="GO:0005737">
    <property type="term" value="C:cytoplasm"/>
    <property type="evidence" value="ECO:0007669"/>
    <property type="project" value="TreeGrafter"/>
</dbReference>
<evidence type="ECO:0000313" key="3">
    <source>
        <dbReference type="Proteomes" id="UP000014680"/>
    </source>
</evidence>
<dbReference type="Proteomes" id="UP000014680">
    <property type="component" value="Unassembled WGS sequence"/>
</dbReference>
<dbReference type="RefSeq" id="XP_004258683.1">
    <property type="nucleotide sequence ID" value="XM_004258635.1"/>
</dbReference>
<gene>
    <name evidence="2" type="ORF">EIN_398820</name>
</gene>
<dbReference type="InterPro" id="IPR000198">
    <property type="entry name" value="RhoGAP_dom"/>
</dbReference>
<dbReference type="InterPro" id="IPR008936">
    <property type="entry name" value="Rho_GTPase_activation_prot"/>
</dbReference>
<dbReference type="PANTHER" id="PTHR45808:SF2">
    <property type="entry name" value="RHO GTPASE-ACTIVATING PROTEIN 68F"/>
    <property type="match status" value="1"/>
</dbReference>
<keyword evidence="3" id="KW-1185">Reference proteome</keyword>
<dbReference type="GeneID" id="14890863"/>
<dbReference type="AlphaFoldDB" id="A0A0A1UA61"/>
<dbReference type="GO" id="GO:0005096">
    <property type="term" value="F:GTPase activator activity"/>
    <property type="evidence" value="ECO:0007669"/>
    <property type="project" value="TreeGrafter"/>
</dbReference>
<dbReference type="PROSITE" id="PS50238">
    <property type="entry name" value="RHOGAP"/>
    <property type="match status" value="1"/>
</dbReference>
<dbReference type="SUPFAM" id="SSF48350">
    <property type="entry name" value="GTPase activation domain, GAP"/>
    <property type="match status" value="1"/>
</dbReference>
<dbReference type="Pfam" id="PF00620">
    <property type="entry name" value="RhoGAP"/>
    <property type="match status" value="1"/>
</dbReference>
<dbReference type="EMBL" id="KB206411">
    <property type="protein sequence ID" value="ELP91912.1"/>
    <property type="molecule type" value="Genomic_DNA"/>
</dbReference>
<dbReference type="PANTHER" id="PTHR45808">
    <property type="entry name" value="RHO GTPASE-ACTIVATING PROTEIN 68F"/>
    <property type="match status" value="1"/>
</dbReference>
<dbReference type="OrthoDB" id="79452at2759"/>
<dbReference type="Gene3D" id="1.10.555.10">
    <property type="entry name" value="Rho GTPase activation protein"/>
    <property type="match status" value="1"/>
</dbReference>
<feature type="domain" description="Rho-GAP" evidence="1">
    <location>
        <begin position="757"/>
        <end position="931"/>
    </location>
</feature>